<evidence type="ECO:0000256" key="7">
    <source>
        <dbReference type="ARBA" id="ARBA00023136"/>
    </source>
</evidence>
<comment type="similarity">
    <text evidence="2">Belongs to the major facilitator superfamily.</text>
</comment>
<reference evidence="10 11" key="1">
    <citation type="submission" date="2016-03" db="EMBL/GenBank/DDBJ databases">
        <title>Microsymbionts genomes from the relict species Vavilovia formosa (Stev.) Fed.</title>
        <authorList>
            <person name="Kopat V."/>
            <person name="Chirak E."/>
            <person name="Kimeklis A."/>
            <person name="Andronov E."/>
        </authorList>
    </citation>
    <scope>NUCLEOTIDE SEQUENCE [LARGE SCALE GENOMIC DNA]</scope>
    <source>
        <strain evidence="10 11">Vaf07</strain>
    </source>
</reference>
<feature type="transmembrane region" description="Helical" evidence="8">
    <location>
        <begin position="91"/>
        <end position="110"/>
    </location>
</feature>
<keyword evidence="3" id="KW-0813">Transport</keyword>
<name>A0A161QLJ5_9BRAD</name>
<evidence type="ECO:0000259" key="9">
    <source>
        <dbReference type="PROSITE" id="PS50850"/>
    </source>
</evidence>
<organism evidence="10 11">
    <name type="scientific">Tardiphaga robiniae</name>
    <dbReference type="NCBI Taxonomy" id="943830"/>
    <lineage>
        <taxon>Bacteria</taxon>
        <taxon>Pseudomonadati</taxon>
        <taxon>Pseudomonadota</taxon>
        <taxon>Alphaproteobacteria</taxon>
        <taxon>Hyphomicrobiales</taxon>
        <taxon>Nitrobacteraceae</taxon>
        <taxon>Tardiphaga</taxon>
    </lineage>
</organism>
<protein>
    <submittedName>
        <fullName evidence="10">Sugar phosphate permease</fullName>
    </submittedName>
</protein>
<dbReference type="PANTHER" id="PTHR43271:SF2">
    <property type="entry name" value="BLL2771 PROTEIN"/>
    <property type="match status" value="1"/>
</dbReference>
<evidence type="ECO:0000256" key="3">
    <source>
        <dbReference type="ARBA" id="ARBA00022448"/>
    </source>
</evidence>
<dbReference type="EMBL" id="LVYV01000054">
    <property type="protein sequence ID" value="KZD20874.1"/>
    <property type="molecule type" value="Genomic_DNA"/>
</dbReference>
<dbReference type="SUPFAM" id="SSF103473">
    <property type="entry name" value="MFS general substrate transporter"/>
    <property type="match status" value="1"/>
</dbReference>
<comment type="subcellular location">
    <subcellularLocation>
        <location evidence="1">Cell membrane</location>
        <topology evidence="1">Multi-pass membrane protein</topology>
    </subcellularLocation>
</comment>
<evidence type="ECO:0000256" key="6">
    <source>
        <dbReference type="ARBA" id="ARBA00022989"/>
    </source>
</evidence>
<evidence type="ECO:0000313" key="10">
    <source>
        <dbReference type="EMBL" id="KZD20874.1"/>
    </source>
</evidence>
<evidence type="ECO:0000313" key="11">
    <source>
        <dbReference type="Proteomes" id="UP000076574"/>
    </source>
</evidence>
<feature type="domain" description="Major facilitator superfamily (MFS) profile" evidence="9">
    <location>
        <begin position="26"/>
        <end position="421"/>
    </location>
</feature>
<feature type="transmembrane region" description="Helical" evidence="8">
    <location>
        <begin position="21"/>
        <end position="40"/>
    </location>
</feature>
<dbReference type="RefSeq" id="WP_068737703.1">
    <property type="nucleotide sequence ID" value="NZ_LVYV01000054.1"/>
</dbReference>
<dbReference type="AlphaFoldDB" id="A0A161QLJ5"/>
<sequence length="426" mass="44147">MTSAADSSAFKPVAIDPPVSVALVAAMLILTCGHVLSNMLRTTPAVAIDLMSADLGVTPQTLAALTSAYHFFFALLQIPVGVALDRYSIRTVSLVLFAGTVCGAAIAALSTGPLSFFVSQATIGMATSGMLMCPMTLAAKRLTPAQFGLWSGIILSFGNAGLLLSASPLAYVVEHWGWRAGFWIAAAAAIVVAMLIAVIVPSSRPEGQPRALLGEMVSVLQLGVSRAVRGIVILAFVSLAVQLVLRGLWAGPWLMNVKGLSRIEAGNVLALFTVALVIGPTLSGLLDRKLGHRRVLLLAVHLCAAALLLMMALGAPGYPLATLFGLPVMPVAVDTGLLVVIGLLVAMQPLVYAMIRQVVAAENIGKALSAANLSFFLGTAVMQSATSPIAAAWGLPAVLISMAVFLTVCTLIFFVLTRPAAQRGAA</sequence>
<dbReference type="Proteomes" id="UP000076574">
    <property type="component" value="Unassembled WGS sequence"/>
</dbReference>
<feature type="transmembrane region" description="Helical" evidence="8">
    <location>
        <begin position="391"/>
        <end position="416"/>
    </location>
</feature>
<gene>
    <name evidence="10" type="ORF">A4A58_16665</name>
</gene>
<dbReference type="InterPro" id="IPR011701">
    <property type="entry name" value="MFS"/>
</dbReference>
<keyword evidence="6 8" id="KW-1133">Transmembrane helix</keyword>
<feature type="transmembrane region" description="Helical" evidence="8">
    <location>
        <begin position="227"/>
        <end position="245"/>
    </location>
</feature>
<feature type="transmembrane region" description="Helical" evidence="8">
    <location>
        <begin position="60"/>
        <end position="84"/>
    </location>
</feature>
<dbReference type="InterPro" id="IPR020846">
    <property type="entry name" value="MFS_dom"/>
</dbReference>
<dbReference type="PANTHER" id="PTHR43271">
    <property type="entry name" value="BLL2771 PROTEIN"/>
    <property type="match status" value="1"/>
</dbReference>
<dbReference type="OrthoDB" id="272777at2"/>
<evidence type="ECO:0000256" key="8">
    <source>
        <dbReference type="SAM" id="Phobius"/>
    </source>
</evidence>
<evidence type="ECO:0000256" key="1">
    <source>
        <dbReference type="ARBA" id="ARBA00004651"/>
    </source>
</evidence>
<feature type="transmembrane region" description="Helical" evidence="8">
    <location>
        <begin position="149"/>
        <end position="170"/>
    </location>
</feature>
<feature type="transmembrane region" description="Helical" evidence="8">
    <location>
        <begin position="265"/>
        <end position="286"/>
    </location>
</feature>
<dbReference type="Gene3D" id="1.20.1250.20">
    <property type="entry name" value="MFS general substrate transporter like domains"/>
    <property type="match status" value="2"/>
</dbReference>
<feature type="transmembrane region" description="Helical" evidence="8">
    <location>
        <begin position="367"/>
        <end position="385"/>
    </location>
</feature>
<proteinExistence type="inferred from homology"/>
<keyword evidence="7 8" id="KW-0472">Membrane</keyword>
<keyword evidence="11" id="KW-1185">Reference proteome</keyword>
<accession>A0A161QLJ5</accession>
<evidence type="ECO:0000256" key="4">
    <source>
        <dbReference type="ARBA" id="ARBA00022475"/>
    </source>
</evidence>
<dbReference type="InterPro" id="IPR036259">
    <property type="entry name" value="MFS_trans_sf"/>
</dbReference>
<feature type="transmembrane region" description="Helical" evidence="8">
    <location>
        <begin position="116"/>
        <end position="137"/>
    </location>
</feature>
<feature type="transmembrane region" description="Helical" evidence="8">
    <location>
        <begin position="182"/>
        <end position="200"/>
    </location>
</feature>
<dbReference type="Pfam" id="PF07690">
    <property type="entry name" value="MFS_1"/>
    <property type="match status" value="1"/>
</dbReference>
<dbReference type="PROSITE" id="PS50850">
    <property type="entry name" value="MFS"/>
    <property type="match status" value="1"/>
</dbReference>
<dbReference type="GO" id="GO:0005886">
    <property type="term" value="C:plasma membrane"/>
    <property type="evidence" value="ECO:0007669"/>
    <property type="project" value="UniProtKB-SubCell"/>
</dbReference>
<keyword evidence="5 8" id="KW-0812">Transmembrane</keyword>
<feature type="transmembrane region" description="Helical" evidence="8">
    <location>
        <begin position="295"/>
        <end position="315"/>
    </location>
</feature>
<keyword evidence="4" id="KW-1003">Cell membrane</keyword>
<evidence type="ECO:0000256" key="2">
    <source>
        <dbReference type="ARBA" id="ARBA00008335"/>
    </source>
</evidence>
<dbReference type="STRING" id="943830.A4A58_16665"/>
<comment type="caution">
    <text evidence="10">The sequence shown here is derived from an EMBL/GenBank/DDBJ whole genome shotgun (WGS) entry which is preliminary data.</text>
</comment>
<dbReference type="GO" id="GO:0022857">
    <property type="term" value="F:transmembrane transporter activity"/>
    <property type="evidence" value="ECO:0007669"/>
    <property type="project" value="InterPro"/>
</dbReference>
<evidence type="ECO:0000256" key="5">
    <source>
        <dbReference type="ARBA" id="ARBA00022692"/>
    </source>
</evidence>
<feature type="transmembrane region" description="Helical" evidence="8">
    <location>
        <begin position="335"/>
        <end position="355"/>
    </location>
</feature>